<keyword evidence="6 9" id="KW-0067">ATP-binding</keyword>
<gene>
    <name evidence="13" type="ORF">MOQ_000128</name>
</gene>
<evidence type="ECO:0000256" key="3">
    <source>
        <dbReference type="ARBA" id="ARBA00022679"/>
    </source>
</evidence>
<evidence type="ECO:0000256" key="2">
    <source>
        <dbReference type="ARBA" id="ARBA00022527"/>
    </source>
</evidence>
<keyword evidence="4 9" id="KW-0547">Nucleotide-binding</keyword>
<dbReference type="SMART" id="SM00220">
    <property type="entry name" value="S_TKc"/>
    <property type="match status" value="1"/>
</dbReference>
<keyword evidence="2 10" id="KW-0723">Serine/threonine-protein kinase</keyword>
<keyword evidence="5 13" id="KW-0418">Kinase</keyword>
<evidence type="ECO:0000256" key="8">
    <source>
        <dbReference type="ARBA" id="ARBA00048679"/>
    </source>
</evidence>
<dbReference type="PANTHER" id="PTHR44899:SF3">
    <property type="entry name" value="SERINE_THREONINE-PROTEIN KINASE NEK1"/>
    <property type="match status" value="1"/>
</dbReference>
<evidence type="ECO:0000256" key="4">
    <source>
        <dbReference type="ARBA" id="ARBA00022741"/>
    </source>
</evidence>
<comment type="catalytic activity">
    <reaction evidence="7">
        <text>L-threonyl-[protein] + ATP = O-phospho-L-threonyl-[protein] + ADP + H(+)</text>
        <dbReference type="Rhea" id="RHEA:46608"/>
        <dbReference type="Rhea" id="RHEA-COMP:11060"/>
        <dbReference type="Rhea" id="RHEA-COMP:11605"/>
        <dbReference type="ChEBI" id="CHEBI:15378"/>
        <dbReference type="ChEBI" id="CHEBI:30013"/>
        <dbReference type="ChEBI" id="CHEBI:30616"/>
        <dbReference type="ChEBI" id="CHEBI:61977"/>
        <dbReference type="ChEBI" id="CHEBI:456216"/>
        <dbReference type="EC" id="2.7.11.1"/>
    </reaction>
</comment>
<evidence type="ECO:0000256" key="1">
    <source>
        <dbReference type="ARBA" id="ARBA00012513"/>
    </source>
</evidence>
<dbReference type="EMBL" id="AHKC01000656">
    <property type="protein sequence ID" value="EKF39640.1"/>
    <property type="molecule type" value="Genomic_DNA"/>
</dbReference>
<keyword evidence="14" id="KW-1185">Reference proteome</keyword>
<evidence type="ECO:0000256" key="6">
    <source>
        <dbReference type="ARBA" id="ARBA00022840"/>
    </source>
</evidence>
<evidence type="ECO:0000256" key="5">
    <source>
        <dbReference type="ARBA" id="ARBA00022777"/>
    </source>
</evidence>
<dbReference type="PROSITE" id="PS50011">
    <property type="entry name" value="PROTEIN_KINASE_DOM"/>
    <property type="match status" value="1"/>
</dbReference>
<dbReference type="PROSITE" id="PS00107">
    <property type="entry name" value="PROTEIN_KINASE_ATP"/>
    <property type="match status" value="1"/>
</dbReference>
<dbReference type="InterPro" id="IPR000719">
    <property type="entry name" value="Prot_kinase_dom"/>
</dbReference>
<dbReference type="OrthoDB" id="248923at2759"/>
<dbReference type="InterPro" id="IPR017441">
    <property type="entry name" value="Protein_kinase_ATP_BS"/>
</dbReference>
<evidence type="ECO:0000256" key="9">
    <source>
        <dbReference type="PROSITE-ProRule" id="PRU10141"/>
    </source>
</evidence>
<keyword evidence="3" id="KW-0808">Transferase</keyword>
<evidence type="ECO:0000313" key="14">
    <source>
        <dbReference type="Proteomes" id="UP000007350"/>
    </source>
</evidence>
<comment type="caution">
    <text evidence="13">The sequence shown here is derived from an EMBL/GenBank/DDBJ whole genome shotgun (WGS) entry which is preliminary data.</text>
</comment>
<dbReference type="SUPFAM" id="SSF56112">
    <property type="entry name" value="Protein kinase-like (PK-like)"/>
    <property type="match status" value="1"/>
</dbReference>
<sequence>WWLTVKKKNIYWRLCLDSVGAFVTQTTPTTRTMHHSAANDSRNCMDRRSTLLAESFPALIGPSLPSKYREPRPLGRGASSTVWTLIDNVTNEIVVGKLCNLALMSEKNKSFARSEAVNILSCEHPNIIRLLGTYERNEQLLHILEYADAGDLQTQVEVRAKHYSRVKNGNGPALRKDAAEVVPCYYKENEVLVILAQLCLAVKYIHGKNIMHRDLKTSNIFLRKNGLIKLGDFGFSRQYGQSLSSDVGKTFCGTPYYLSPELWRRENYGHKADIWSMGVLLYEVMALRKPFTSPNMEKLMQCVLTEGSYELLPRERYSQGLCDLCYAMLRVNAHERPNITEILATPIMLNEGLRHLKTNLLRLRGIEEAVKNRLVWEVDSVQRAFCATPALHTPSSVQAEQKKAHSSINDEGGAAMDSSVV</sequence>
<dbReference type="GO" id="GO:0005524">
    <property type="term" value="F:ATP binding"/>
    <property type="evidence" value="ECO:0007669"/>
    <property type="project" value="UniProtKB-UniRule"/>
</dbReference>
<dbReference type="Pfam" id="PF00069">
    <property type="entry name" value="Pkinase"/>
    <property type="match status" value="1"/>
</dbReference>
<dbReference type="InterPro" id="IPR051131">
    <property type="entry name" value="NEK_Ser/Thr_kinase_NIMA"/>
</dbReference>
<proteinExistence type="inferred from homology"/>
<dbReference type="Gene3D" id="1.10.510.10">
    <property type="entry name" value="Transferase(Phosphotransferase) domain 1"/>
    <property type="match status" value="1"/>
</dbReference>
<organism evidence="13 14">
    <name type="scientific">Trypanosoma cruzi marinkellei</name>
    <dbReference type="NCBI Taxonomy" id="85056"/>
    <lineage>
        <taxon>Eukaryota</taxon>
        <taxon>Discoba</taxon>
        <taxon>Euglenozoa</taxon>
        <taxon>Kinetoplastea</taxon>
        <taxon>Metakinetoplastina</taxon>
        <taxon>Trypanosomatida</taxon>
        <taxon>Trypanosomatidae</taxon>
        <taxon>Trypanosoma</taxon>
        <taxon>Schizotrypanum</taxon>
    </lineage>
</organism>
<dbReference type="GO" id="GO:0004674">
    <property type="term" value="F:protein serine/threonine kinase activity"/>
    <property type="evidence" value="ECO:0007669"/>
    <property type="project" value="UniProtKB-KW"/>
</dbReference>
<dbReference type="PANTHER" id="PTHR44899">
    <property type="entry name" value="CAMK FAMILY PROTEIN KINASE"/>
    <property type="match status" value="1"/>
</dbReference>
<dbReference type="InterPro" id="IPR008271">
    <property type="entry name" value="Ser/Thr_kinase_AS"/>
</dbReference>
<accession>K2NJQ3</accession>
<evidence type="ECO:0000256" key="7">
    <source>
        <dbReference type="ARBA" id="ARBA00047899"/>
    </source>
</evidence>
<comment type="similarity">
    <text evidence="10">Belongs to the protein kinase superfamily.</text>
</comment>
<feature type="non-terminal residue" evidence="13">
    <location>
        <position position="1"/>
    </location>
</feature>
<dbReference type="InterPro" id="IPR011009">
    <property type="entry name" value="Kinase-like_dom_sf"/>
</dbReference>
<dbReference type="Proteomes" id="UP000007350">
    <property type="component" value="Unassembled WGS sequence"/>
</dbReference>
<comment type="catalytic activity">
    <reaction evidence="8">
        <text>L-seryl-[protein] + ATP = O-phospho-L-seryl-[protein] + ADP + H(+)</text>
        <dbReference type="Rhea" id="RHEA:17989"/>
        <dbReference type="Rhea" id="RHEA-COMP:9863"/>
        <dbReference type="Rhea" id="RHEA-COMP:11604"/>
        <dbReference type="ChEBI" id="CHEBI:15378"/>
        <dbReference type="ChEBI" id="CHEBI:29999"/>
        <dbReference type="ChEBI" id="CHEBI:30616"/>
        <dbReference type="ChEBI" id="CHEBI:83421"/>
        <dbReference type="ChEBI" id="CHEBI:456216"/>
        <dbReference type="EC" id="2.7.11.1"/>
    </reaction>
</comment>
<feature type="domain" description="Protein kinase" evidence="12">
    <location>
        <begin position="68"/>
        <end position="348"/>
    </location>
</feature>
<dbReference type="PROSITE" id="PS00108">
    <property type="entry name" value="PROTEIN_KINASE_ST"/>
    <property type="match status" value="1"/>
</dbReference>
<feature type="region of interest" description="Disordered" evidence="11">
    <location>
        <begin position="396"/>
        <end position="421"/>
    </location>
</feature>
<feature type="binding site" evidence="9">
    <location>
        <position position="97"/>
    </location>
    <ligand>
        <name>ATP</name>
        <dbReference type="ChEBI" id="CHEBI:30616"/>
    </ligand>
</feature>
<evidence type="ECO:0000259" key="12">
    <source>
        <dbReference type="PROSITE" id="PS50011"/>
    </source>
</evidence>
<name>K2NJQ3_TRYCR</name>
<evidence type="ECO:0000256" key="10">
    <source>
        <dbReference type="RuleBase" id="RU000304"/>
    </source>
</evidence>
<dbReference type="AlphaFoldDB" id="K2NJQ3"/>
<evidence type="ECO:0000256" key="11">
    <source>
        <dbReference type="SAM" id="MobiDB-lite"/>
    </source>
</evidence>
<protein>
    <recommendedName>
        <fullName evidence="1">non-specific serine/threonine protein kinase</fullName>
        <ecNumber evidence="1">2.7.11.1</ecNumber>
    </recommendedName>
</protein>
<dbReference type="EC" id="2.7.11.1" evidence="1"/>
<reference evidence="13 14" key="1">
    <citation type="journal article" date="2012" name="BMC Genomics">
        <title>Comparative genomic analysis of human infective Trypanosoma cruzi lineages with the bat-restricted subspecies T. cruzi marinkellei.</title>
        <authorList>
            <person name="Franzen O."/>
            <person name="Talavera-Lopez C."/>
            <person name="Ochaya S."/>
            <person name="Butler C.E."/>
            <person name="Messenger L.A."/>
            <person name="Lewis M.D."/>
            <person name="Llewellyn M.S."/>
            <person name="Marinkelle C.J."/>
            <person name="Tyler K.M."/>
            <person name="Miles M.A."/>
            <person name="Andersson B."/>
        </authorList>
    </citation>
    <scope>NUCLEOTIDE SEQUENCE [LARGE SCALE GENOMIC DNA]</scope>
    <source>
        <strain evidence="13 14">B7</strain>
    </source>
</reference>
<evidence type="ECO:0000313" key="13">
    <source>
        <dbReference type="EMBL" id="EKF39640.1"/>
    </source>
</evidence>